<feature type="region of interest" description="Disordered" evidence="2">
    <location>
        <begin position="589"/>
        <end position="642"/>
    </location>
</feature>
<evidence type="ECO:0000256" key="4">
    <source>
        <dbReference type="SAM" id="SignalP"/>
    </source>
</evidence>
<dbReference type="EMBL" id="CAADGD010000075">
    <property type="protein sequence ID" value="VFK71635.1"/>
    <property type="molecule type" value="Genomic_DNA"/>
</dbReference>
<dbReference type="InterPro" id="IPR020012">
    <property type="entry name" value="LysM_FimV"/>
</dbReference>
<name>A0A450ZXG4_9GAMM</name>
<feature type="compositionally biased region" description="Basic and acidic residues" evidence="2">
    <location>
        <begin position="301"/>
        <end position="310"/>
    </location>
</feature>
<feature type="compositionally biased region" description="Polar residues" evidence="2">
    <location>
        <begin position="287"/>
        <end position="297"/>
    </location>
</feature>
<proteinExistence type="predicted"/>
<evidence type="ECO:0000259" key="5">
    <source>
        <dbReference type="Pfam" id="PF25800"/>
    </source>
</evidence>
<dbReference type="InterPro" id="IPR020011">
    <property type="entry name" value="FimV_C"/>
</dbReference>
<keyword evidence="3" id="KW-1133">Transmembrane helix</keyword>
<protein>
    <submittedName>
        <fullName evidence="6">FimV N-terminal domain-containing protein</fullName>
    </submittedName>
</protein>
<accession>A0A450ZXG4</accession>
<feature type="transmembrane region" description="Helical" evidence="3">
    <location>
        <begin position="493"/>
        <end position="515"/>
    </location>
</feature>
<reference evidence="6" key="1">
    <citation type="submission" date="2019-02" db="EMBL/GenBank/DDBJ databases">
        <authorList>
            <person name="Gruber-Vodicka R. H."/>
            <person name="Seah K. B. B."/>
        </authorList>
    </citation>
    <scope>NUCLEOTIDE SEQUENCE</scope>
    <source>
        <strain evidence="7">BECK_BY19</strain>
        <strain evidence="6">BECK_BY8</strain>
    </source>
</reference>
<feature type="chain" id="PRO_5036354239" evidence="4">
    <location>
        <begin position="22"/>
        <end position="693"/>
    </location>
</feature>
<dbReference type="NCBIfam" id="TIGR03505">
    <property type="entry name" value="FimV_core"/>
    <property type="match status" value="1"/>
</dbReference>
<feature type="domain" description="FimV N-terminal" evidence="5">
    <location>
        <begin position="22"/>
        <end position="129"/>
    </location>
</feature>
<evidence type="ECO:0000313" key="7">
    <source>
        <dbReference type="EMBL" id="VFK71635.1"/>
    </source>
</evidence>
<feature type="compositionally biased region" description="Polar residues" evidence="2">
    <location>
        <begin position="408"/>
        <end position="422"/>
    </location>
</feature>
<feature type="region of interest" description="Disordered" evidence="2">
    <location>
        <begin position="286"/>
        <end position="310"/>
    </location>
</feature>
<organism evidence="6">
    <name type="scientific">Candidatus Kentrum sp. UNK</name>
    <dbReference type="NCBI Taxonomy" id="2126344"/>
    <lineage>
        <taxon>Bacteria</taxon>
        <taxon>Pseudomonadati</taxon>
        <taxon>Pseudomonadota</taxon>
        <taxon>Gammaproteobacteria</taxon>
        <taxon>Candidatus Kentrum</taxon>
    </lineage>
</organism>
<sequence>MRKSILALALLPFVWTTNAYALALTDINLSSGINEPLDARIPLRALQPNDMETIRIKLADTEHFTRANLERLPILDDLRFEAVRSPDGSAYIRITTDSAVNEPFLSFIVEVSWSRGRILREYTLLLDPPTYTGAASAAVREAETSATKAIVAKEIVAKEIVDRTAASRTETSMASVASTTSAATIVDETGGAYSLYGPVTAEDTLWSIATRSRPDKSVSIEQMMLALRQHNPDAFVENNINALKAGAILRIPDLGKTMTIPQKEALAEVKRQHAAWEAFRQRLAANPTATPSGSPVPSTEAKSDSTEAGRSGRIEILSAGAAVEGVGQTGKDDAKKLRAEIAMAKEDIDAKGRENKELRSRIAEAEDLIQEFVHLMEIQSDEINALKRKLAETGIEIPSKAPPAKFQSLASESEASTVSRTVPPQEKESKAPLSEAGKITETASKQDAQSSSSPISEPLSEILAPTKPSLEDASSEPDSKPQGFSLMDRIHDYLIIIVAGLGAILILIAGRVLWLRRRREIAEGRELDSAEGVFRSSKLTDSGGETKGSSQQIPPKQKERKQAEVDSIPGAEPDVGEIASLGADFSKVSPPVKVTGTRTTEGENMDLGFGFELDSDPSREYPKQKDRKAKTPDFPPPEMSGDTIDEIQTKLDLAQAYIDMGDAEGARNILAQVLEKGSKIHKNTARELLEKLG</sequence>
<evidence type="ECO:0000313" key="6">
    <source>
        <dbReference type="EMBL" id="VFK58490.1"/>
    </source>
</evidence>
<feature type="region of interest" description="Disordered" evidence="2">
    <location>
        <begin position="401"/>
        <end position="461"/>
    </location>
</feature>
<feature type="coiled-coil region" evidence="1">
    <location>
        <begin position="334"/>
        <end position="375"/>
    </location>
</feature>
<feature type="compositionally biased region" description="Low complexity" evidence="2">
    <location>
        <begin position="450"/>
        <end position="461"/>
    </location>
</feature>
<dbReference type="NCBIfam" id="TIGR03504">
    <property type="entry name" value="FimV_Cterm"/>
    <property type="match status" value="1"/>
</dbReference>
<keyword evidence="3" id="KW-0472">Membrane</keyword>
<evidence type="ECO:0000256" key="1">
    <source>
        <dbReference type="SAM" id="Coils"/>
    </source>
</evidence>
<evidence type="ECO:0000256" key="3">
    <source>
        <dbReference type="SAM" id="Phobius"/>
    </source>
</evidence>
<evidence type="ECO:0000256" key="2">
    <source>
        <dbReference type="SAM" id="MobiDB-lite"/>
    </source>
</evidence>
<dbReference type="Pfam" id="PF25800">
    <property type="entry name" value="FimV_N"/>
    <property type="match status" value="1"/>
</dbReference>
<dbReference type="InterPro" id="IPR038440">
    <property type="entry name" value="FimV_C_sf"/>
</dbReference>
<dbReference type="Gene3D" id="1.20.58.2200">
    <property type="match status" value="1"/>
</dbReference>
<dbReference type="InterPro" id="IPR057840">
    <property type="entry name" value="FimV_N"/>
</dbReference>
<gene>
    <name evidence="6" type="ORF">BECKUNK1418G_GA0071005_100339</name>
    <name evidence="7" type="ORF">BECKUNK1418H_GA0071006_107513</name>
</gene>
<feature type="region of interest" description="Disordered" evidence="2">
    <location>
        <begin position="534"/>
        <end position="573"/>
    </location>
</feature>
<keyword evidence="3" id="KW-0812">Transmembrane</keyword>
<keyword evidence="1" id="KW-0175">Coiled coil</keyword>
<keyword evidence="4" id="KW-0732">Signal</keyword>
<dbReference type="AlphaFoldDB" id="A0A450ZXG4"/>
<feature type="signal peptide" evidence="4">
    <location>
        <begin position="1"/>
        <end position="21"/>
    </location>
</feature>
<dbReference type="EMBL" id="CAADFZ010000003">
    <property type="protein sequence ID" value="VFK58490.1"/>
    <property type="molecule type" value="Genomic_DNA"/>
</dbReference>